<feature type="region of interest" description="Disordered" evidence="1">
    <location>
        <begin position="454"/>
        <end position="531"/>
    </location>
</feature>
<reference evidence="2 3" key="1">
    <citation type="submission" date="2018-10" db="EMBL/GenBank/DDBJ databases">
        <title>Histidinibacterium lentulum gen. nov., sp. nov., a marine bacterium from the culture broth of Picochlorum sp. 122.</title>
        <authorList>
            <person name="Wang G."/>
        </authorList>
    </citation>
    <scope>NUCLEOTIDE SEQUENCE [LARGE SCALE GENOMIC DNA]</scope>
    <source>
        <strain evidence="2 3">B17</strain>
    </source>
</reference>
<dbReference type="EMBL" id="RDRB01000016">
    <property type="protein sequence ID" value="ROT94382.1"/>
    <property type="molecule type" value="Genomic_DNA"/>
</dbReference>
<feature type="compositionally biased region" description="Basic and acidic residues" evidence="1">
    <location>
        <begin position="456"/>
        <end position="477"/>
    </location>
</feature>
<dbReference type="Proteomes" id="UP000268016">
    <property type="component" value="Unassembled WGS sequence"/>
</dbReference>
<proteinExistence type="predicted"/>
<dbReference type="OrthoDB" id="9146762at2"/>
<evidence type="ECO:0000256" key="1">
    <source>
        <dbReference type="SAM" id="MobiDB-lite"/>
    </source>
</evidence>
<evidence type="ECO:0000313" key="2">
    <source>
        <dbReference type="EMBL" id="ROT94382.1"/>
    </source>
</evidence>
<feature type="compositionally biased region" description="Gly residues" evidence="1">
    <location>
        <begin position="503"/>
        <end position="525"/>
    </location>
</feature>
<dbReference type="AlphaFoldDB" id="A0A3N2QGQ1"/>
<organism evidence="2 3">
    <name type="scientific">Histidinibacterium lentulum</name>
    <dbReference type="NCBI Taxonomy" id="2480588"/>
    <lineage>
        <taxon>Bacteria</taxon>
        <taxon>Pseudomonadati</taxon>
        <taxon>Pseudomonadota</taxon>
        <taxon>Alphaproteobacteria</taxon>
        <taxon>Rhodobacterales</taxon>
        <taxon>Paracoccaceae</taxon>
        <taxon>Histidinibacterium</taxon>
    </lineage>
</organism>
<name>A0A3N2QGQ1_9RHOB</name>
<keyword evidence="3" id="KW-1185">Reference proteome</keyword>
<comment type="caution">
    <text evidence="2">The sequence shown here is derived from an EMBL/GenBank/DDBJ whole genome shotgun (WGS) entry which is preliminary data.</text>
</comment>
<sequence length="633" mass="68004">MVEPVLRFLANEAGEKEGLGDAGIETFRDEPYASCAREAGQNSRDAATGLPEHPVRMSFNVFGLNHADFPSHEILRSTIAACSAEAKQDREKEFFANASKVIGADRIAVLEIADRSTTGLVGPPDEEETPFHSLVKASGVTAKDTVDSGGSFGIGKNASFAVSDLQTVFYATTYKNGESEAFAAQGKVKLVSHTDPDGKKQRATGYWGDPEGFRAVTDRALVPEWMARTEIGTSIFCMGFRAADDWAERMTYSLVSNFFGAVHREQMVFEVDDGRININRNTLEGLFARQDIIDAAERTGHQADLTFAGQLYRCLVSDNAEEQVLTIPKLGKMRVRVLIEEGMPCRVGFIRNGMLITDNLRHFGHPLAQFRGSRDFVVVVEPDDTEAGVLLKKLENPAHDGFSAERLPDAGKRADASSAMKRLGKELREIIKATTGVKHEGSVVLDELGRFFAETGKTDTPDDPNAEHDPERYTYESKRRKSKSRKAPSPAGGEQGGRSQTGTGSGGKGGGSGSGTGQGTGGRGTAGDREPVVLREVRNLIRSDSSGAATSRELHFTPEASGPIELMVQATGVNAPEGLIVTAADAGTPGSGVLTVDVKDGERCKVTVSFDEPYDGPIELIAVSRAEVEETPA</sequence>
<evidence type="ECO:0000313" key="3">
    <source>
        <dbReference type="Proteomes" id="UP000268016"/>
    </source>
</evidence>
<accession>A0A3N2QGQ1</accession>
<feature type="compositionally biased region" description="Low complexity" evidence="1">
    <location>
        <begin position="487"/>
        <end position="502"/>
    </location>
</feature>
<dbReference type="RefSeq" id="WP_123644154.1">
    <property type="nucleotide sequence ID" value="NZ_ML119095.1"/>
</dbReference>
<gene>
    <name evidence="2" type="ORF">EAT49_20330</name>
</gene>
<protein>
    <submittedName>
        <fullName evidence="2">Uncharacterized protein</fullName>
    </submittedName>
</protein>